<dbReference type="PANTHER" id="PTHR22726">
    <property type="entry name" value="METALLOENDOPEPTIDASE OMA1"/>
    <property type="match status" value="1"/>
</dbReference>
<evidence type="ECO:0000256" key="4">
    <source>
        <dbReference type="ARBA" id="ARBA00022833"/>
    </source>
</evidence>
<dbReference type="GO" id="GO:0005743">
    <property type="term" value="C:mitochondrial inner membrane"/>
    <property type="evidence" value="ECO:0007669"/>
    <property type="project" value="TreeGrafter"/>
</dbReference>
<keyword evidence="7" id="KW-0812">Transmembrane</keyword>
<dbReference type="PANTHER" id="PTHR22726:SF1">
    <property type="entry name" value="METALLOENDOPEPTIDASE OMA1, MITOCHONDRIAL"/>
    <property type="match status" value="1"/>
</dbReference>
<dbReference type="EMBL" id="ML992666">
    <property type="protein sequence ID" value="KAF2215485.1"/>
    <property type="molecule type" value="Genomic_DNA"/>
</dbReference>
<feature type="transmembrane region" description="Helical" evidence="7">
    <location>
        <begin position="58"/>
        <end position="77"/>
    </location>
</feature>
<keyword evidence="7" id="KW-1133">Transmembrane helix</keyword>
<organism evidence="9 10">
    <name type="scientific">Cercospora zeae-maydis SCOH1-5</name>
    <dbReference type="NCBI Taxonomy" id="717836"/>
    <lineage>
        <taxon>Eukaryota</taxon>
        <taxon>Fungi</taxon>
        <taxon>Dikarya</taxon>
        <taxon>Ascomycota</taxon>
        <taxon>Pezizomycotina</taxon>
        <taxon>Dothideomycetes</taxon>
        <taxon>Dothideomycetidae</taxon>
        <taxon>Mycosphaerellales</taxon>
        <taxon>Mycosphaerellaceae</taxon>
        <taxon>Cercospora</taxon>
    </lineage>
</organism>
<dbReference type="CDD" id="cd07331">
    <property type="entry name" value="M48C_Oma1_like"/>
    <property type="match status" value="1"/>
</dbReference>
<dbReference type="GO" id="GO:0046872">
    <property type="term" value="F:metal ion binding"/>
    <property type="evidence" value="ECO:0007669"/>
    <property type="project" value="UniProtKB-KW"/>
</dbReference>
<evidence type="ECO:0000256" key="5">
    <source>
        <dbReference type="ARBA" id="ARBA00023049"/>
    </source>
</evidence>
<evidence type="ECO:0000313" key="10">
    <source>
        <dbReference type="Proteomes" id="UP000799539"/>
    </source>
</evidence>
<dbReference type="AlphaFoldDB" id="A0A6A6FPT5"/>
<dbReference type="GO" id="GO:0004222">
    <property type="term" value="F:metalloendopeptidase activity"/>
    <property type="evidence" value="ECO:0007669"/>
    <property type="project" value="InterPro"/>
</dbReference>
<dbReference type="Proteomes" id="UP000799539">
    <property type="component" value="Unassembled WGS sequence"/>
</dbReference>
<keyword evidence="7" id="KW-0472">Membrane</keyword>
<gene>
    <name evidence="9" type="ORF">CERZMDRAFT_110148</name>
</gene>
<evidence type="ECO:0000256" key="3">
    <source>
        <dbReference type="ARBA" id="ARBA00022801"/>
    </source>
</evidence>
<evidence type="ECO:0000313" key="9">
    <source>
        <dbReference type="EMBL" id="KAF2215485.1"/>
    </source>
</evidence>
<dbReference type="OrthoDB" id="7464992at2759"/>
<dbReference type="GO" id="GO:0006515">
    <property type="term" value="P:protein quality control for misfolded or incompletely synthesized proteins"/>
    <property type="evidence" value="ECO:0007669"/>
    <property type="project" value="TreeGrafter"/>
</dbReference>
<keyword evidence="3 6" id="KW-0378">Hydrolase</keyword>
<keyword evidence="5 6" id="KW-0482">Metalloprotease</keyword>
<comment type="similarity">
    <text evidence="6">Belongs to the peptidase M48 family.</text>
</comment>
<feature type="transmembrane region" description="Helical" evidence="7">
    <location>
        <begin position="218"/>
        <end position="241"/>
    </location>
</feature>
<evidence type="ECO:0000256" key="2">
    <source>
        <dbReference type="ARBA" id="ARBA00022723"/>
    </source>
</evidence>
<keyword evidence="1 6" id="KW-0645">Protease</keyword>
<reference evidence="9" key="1">
    <citation type="journal article" date="2020" name="Stud. Mycol.">
        <title>101 Dothideomycetes genomes: a test case for predicting lifestyles and emergence of pathogens.</title>
        <authorList>
            <person name="Haridas S."/>
            <person name="Albert R."/>
            <person name="Binder M."/>
            <person name="Bloem J."/>
            <person name="Labutti K."/>
            <person name="Salamov A."/>
            <person name="Andreopoulos B."/>
            <person name="Baker S."/>
            <person name="Barry K."/>
            <person name="Bills G."/>
            <person name="Bluhm B."/>
            <person name="Cannon C."/>
            <person name="Castanera R."/>
            <person name="Culley D."/>
            <person name="Daum C."/>
            <person name="Ezra D."/>
            <person name="Gonzalez J."/>
            <person name="Henrissat B."/>
            <person name="Kuo A."/>
            <person name="Liang C."/>
            <person name="Lipzen A."/>
            <person name="Lutzoni F."/>
            <person name="Magnuson J."/>
            <person name="Mondo S."/>
            <person name="Nolan M."/>
            <person name="Ohm R."/>
            <person name="Pangilinan J."/>
            <person name="Park H.-J."/>
            <person name="Ramirez L."/>
            <person name="Alfaro M."/>
            <person name="Sun H."/>
            <person name="Tritt A."/>
            <person name="Yoshinaga Y."/>
            <person name="Zwiers L.-H."/>
            <person name="Turgeon B."/>
            <person name="Goodwin S."/>
            <person name="Spatafora J."/>
            <person name="Crous P."/>
            <person name="Grigoriev I."/>
        </authorList>
    </citation>
    <scope>NUCLEOTIDE SEQUENCE</scope>
    <source>
        <strain evidence="9">SCOH1-5</strain>
    </source>
</reference>
<dbReference type="GO" id="GO:0034982">
    <property type="term" value="P:mitochondrial protein processing"/>
    <property type="evidence" value="ECO:0007669"/>
    <property type="project" value="TreeGrafter"/>
</dbReference>
<accession>A0A6A6FPT5</accession>
<keyword evidence="4 6" id="KW-0862">Zinc</keyword>
<keyword evidence="10" id="KW-1185">Reference proteome</keyword>
<name>A0A6A6FPT5_9PEZI</name>
<dbReference type="Pfam" id="PF01435">
    <property type="entry name" value="Peptidase_M48"/>
    <property type="match status" value="1"/>
</dbReference>
<evidence type="ECO:0000256" key="6">
    <source>
        <dbReference type="RuleBase" id="RU003983"/>
    </source>
</evidence>
<evidence type="ECO:0000256" key="1">
    <source>
        <dbReference type="ARBA" id="ARBA00022670"/>
    </source>
</evidence>
<comment type="cofactor">
    <cofactor evidence="6">
        <name>Zn(2+)</name>
        <dbReference type="ChEBI" id="CHEBI:29105"/>
    </cofactor>
    <text evidence="6">Binds 1 zinc ion per subunit.</text>
</comment>
<dbReference type="InterPro" id="IPR001915">
    <property type="entry name" value="Peptidase_M48"/>
</dbReference>
<sequence>MASSRIAASLRTLLRNISRNISSYPINPYSHQFPRTHLTSQQALFIHLLRRWAAQPTFYYQVALLSGGVAVFYIYNLETVSISGRKRFNIVSPAWEKWIGKQQYEQVLQEFASKGKILSKNSREHVMVERVLRRLLPHCGMNGEGDEEWELHVIDDDTQNAFVMPGGKVFVFRGMLDICQSQAQGQGNADDTLAAVLGHEIAHNVAHHSAERMSQSPFLFLLVLGSAYLLGLDAGVINSIADLAFRLPGSRSQEQEADYIGLLMMAESCYDPRAAVELWGRLEREEKKAGGGAAPPQFLSTHPSSHNRMEKIREWLPQAQEKLNAAGCQNVRGYLGGFEQAADLERFGMISGGGRWG</sequence>
<keyword evidence="2" id="KW-0479">Metal-binding</keyword>
<protein>
    <recommendedName>
        <fullName evidence="8">Peptidase M48 domain-containing protein</fullName>
    </recommendedName>
</protein>
<evidence type="ECO:0000259" key="8">
    <source>
        <dbReference type="Pfam" id="PF01435"/>
    </source>
</evidence>
<evidence type="ECO:0000256" key="7">
    <source>
        <dbReference type="SAM" id="Phobius"/>
    </source>
</evidence>
<dbReference type="InterPro" id="IPR051156">
    <property type="entry name" value="Mito/Outer_Membr_Metalloprot"/>
</dbReference>
<dbReference type="Gene3D" id="3.30.2010.10">
    <property type="entry name" value="Metalloproteases ('zincins'), catalytic domain"/>
    <property type="match status" value="1"/>
</dbReference>
<proteinExistence type="inferred from homology"/>
<feature type="domain" description="Peptidase M48" evidence="8">
    <location>
        <begin position="127"/>
        <end position="315"/>
    </location>
</feature>